<dbReference type="Proteomes" id="UP001054902">
    <property type="component" value="Unassembled WGS sequence"/>
</dbReference>
<reference evidence="3 4" key="1">
    <citation type="journal article" date="2021" name="Sci. Rep.">
        <title>The genome of the diatom Chaetoceros tenuissimus carries an ancient integrated fragment of an extant virus.</title>
        <authorList>
            <person name="Hongo Y."/>
            <person name="Kimura K."/>
            <person name="Takaki Y."/>
            <person name="Yoshida Y."/>
            <person name="Baba S."/>
            <person name="Kobayashi G."/>
            <person name="Nagasaki K."/>
            <person name="Hano T."/>
            <person name="Tomaru Y."/>
        </authorList>
    </citation>
    <scope>NUCLEOTIDE SEQUENCE [LARGE SCALE GENOMIC DNA]</scope>
    <source>
        <strain evidence="3 4">NIES-3715</strain>
    </source>
</reference>
<dbReference type="Gene3D" id="3.40.30.10">
    <property type="entry name" value="Glutaredoxin"/>
    <property type="match status" value="1"/>
</dbReference>
<proteinExistence type="predicted"/>
<evidence type="ECO:0008006" key="5">
    <source>
        <dbReference type="Google" id="ProtNLM"/>
    </source>
</evidence>
<accession>A0AAD3CXC9</accession>
<name>A0AAD3CXC9_9STRA</name>
<evidence type="ECO:0000256" key="1">
    <source>
        <dbReference type="SAM" id="MobiDB-lite"/>
    </source>
</evidence>
<evidence type="ECO:0000256" key="2">
    <source>
        <dbReference type="SAM" id="SignalP"/>
    </source>
</evidence>
<dbReference type="PANTHER" id="PTHR34573:SF1">
    <property type="entry name" value="VITAMIN K EPOXIDE REDUCTASE DOMAIN-CONTAINING PROTEIN"/>
    <property type="match status" value="1"/>
</dbReference>
<feature type="signal peptide" evidence="2">
    <location>
        <begin position="1"/>
        <end position="18"/>
    </location>
</feature>
<feature type="region of interest" description="Disordered" evidence="1">
    <location>
        <begin position="44"/>
        <end position="63"/>
    </location>
</feature>
<keyword evidence="2" id="KW-0732">Signal</keyword>
<dbReference type="AlphaFoldDB" id="A0AAD3CXC9"/>
<dbReference type="SUPFAM" id="SSF52833">
    <property type="entry name" value="Thioredoxin-like"/>
    <property type="match status" value="1"/>
</dbReference>
<dbReference type="EMBL" id="BLLK01000047">
    <property type="protein sequence ID" value="GFH53982.1"/>
    <property type="molecule type" value="Genomic_DNA"/>
</dbReference>
<evidence type="ECO:0000313" key="4">
    <source>
        <dbReference type="Proteomes" id="UP001054902"/>
    </source>
</evidence>
<feature type="chain" id="PRO_5041915584" description="Thioredoxin domain-containing protein" evidence="2">
    <location>
        <begin position="19"/>
        <end position="229"/>
    </location>
</feature>
<keyword evidence="4" id="KW-1185">Reference proteome</keyword>
<dbReference type="InterPro" id="IPR036249">
    <property type="entry name" value="Thioredoxin-like_sf"/>
</dbReference>
<gene>
    <name evidence="3" type="ORF">CTEN210_10458</name>
</gene>
<protein>
    <recommendedName>
        <fullName evidence="5">Thioredoxin domain-containing protein</fullName>
    </recommendedName>
</protein>
<comment type="caution">
    <text evidence="3">The sequence shown here is derived from an EMBL/GenBank/DDBJ whole genome shotgun (WGS) entry which is preliminary data.</text>
</comment>
<organism evidence="3 4">
    <name type="scientific">Chaetoceros tenuissimus</name>
    <dbReference type="NCBI Taxonomy" id="426638"/>
    <lineage>
        <taxon>Eukaryota</taxon>
        <taxon>Sar</taxon>
        <taxon>Stramenopiles</taxon>
        <taxon>Ochrophyta</taxon>
        <taxon>Bacillariophyta</taxon>
        <taxon>Coscinodiscophyceae</taxon>
        <taxon>Chaetocerotophycidae</taxon>
        <taxon>Chaetocerotales</taxon>
        <taxon>Chaetocerotaceae</taxon>
        <taxon>Chaetoceros</taxon>
    </lineage>
</organism>
<sequence>MRISSFLSLASILSLGQSFQVTSPVNRITTSALNLQQQTASSSTSLFSSIDDEPESGALPDTRRSEGVKLGLGSFFTTTLASLALFLSVDEVAMQAYSNDIMAANGLTSGVVANAEQPKKDIPPPPITATSSERSLKIGEDLKQLDAKMFGAYWCSHCYEQKQRLGKEAYRNVQYFECSKEGLNSKADMCKEKKIPGYPTWEINGNLYPGDMYLDELEDIIKNENAKRI</sequence>
<dbReference type="PANTHER" id="PTHR34573">
    <property type="entry name" value="VKC DOMAIN-CONTAINING PROTEIN"/>
    <property type="match status" value="1"/>
</dbReference>
<evidence type="ECO:0000313" key="3">
    <source>
        <dbReference type="EMBL" id="GFH53982.1"/>
    </source>
</evidence>